<evidence type="ECO:0000259" key="5">
    <source>
        <dbReference type="PROSITE" id="PS51186"/>
    </source>
</evidence>
<dbReference type="EMBL" id="FNFE01000007">
    <property type="protein sequence ID" value="SDK86444.1"/>
    <property type="molecule type" value="Genomic_DNA"/>
</dbReference>
<evidence type="ECO:0000256" key="2">
    <source>
        <dbReference type="ARBA" id="ARBA00022490"/>
    </source>
</evidence>
<evidence type="ECO:0000313" key="6">
    <source>
        <dbReference type="EMBL" id="SDK86444.1"/>
    </source>
</evidence>
<dbReference type="GO" id="GO:0005840">
    <property type="term" value="C:ribosome"/>
    <property type="evidence" value="ECO:0007669"/>
    <property type="project" value="UniProtKB-KW"/>
</dbReference>
<dbReference type="PANTHER" id="PTHR43420">
    <property type="entry name" value="ACETYLTRANSFERASE"/>
    <property type="match status" value="1"/>
</dbReference>
<dbReference type="GO" id="GO:0008080">
    <property type="term" value="F:N-acetyltransferase activity"/>
    <property type="evidence" value="ECO:0007669"/>
    <property type="project" value="InterPro"/>
</dbReference>
<keyword evidence="6" id="KW-0687">Ribonucleoprotein</keyword>
<dbReference type="OrthoDB" id="43754at2157"/>
<dbReference type="Pfam" id="PF00583">
    <property type="entry name" value="Acetyltransf_1"/>
    <property type="match status" value="1"/>
</dbReference>
<evidence type="ECO:0000256" key="4">
    <source>
        <dbReference type="ARBA" id="ARBA00023315"/>
    </source>
</evidence>
<dbReference type="InterPro" id="IPR006464">
    <property type="entry name" value="AcTrfase_RimI/Ard1"/>
</dbReference>
<dbReference type="CDD" id="cd04301">
    <property type="entry name" value="NAT_SF"/>
    <property type="match status" value="1"/>
</dbReference>
<feature type="domain" description="N-acetyltransferase" evidence="5">
    <location>
        <begin position="15"/>
        <end position="160"/>
    </location>
</feature>
<gene>
    <name evidence="6" type="ORF">SAMN04515672_4180</name>
</gene>
<comment type="similarity">
    <text evidence="1">Belongs to the acetyltransferase family. RimI subfamily.</text>
</comment>
<dbReference type="InterPro" id="IPR016181">
    <property type="entry name" value="Acyl_CoA_acyltransferase"/>
</dbReference>
<dbReference type="InterPro" id="IPR000182">
    <property type="entry name" value="GNAT_dom"/>
</dbReference>
<dbReference type="SUPFAM" id="SSF55729">
    <property type="entry name" value="Acyl-CoA N-acyltransferases (Nat)"/>
    <property type="match status" value="1"/>
</dbReference>
<proteinExistence type="inferred from homology"/>
<keyword evidence="3 6" id="KW-0808">Transferase</keyword>
<reference evidence="7" key="1">
    <citation type="submission" date="2016-10" db="EMBL/GenBank/DDBJ databases">
        <authorList>
            <person name="Varghese N."/>
            <person name="Submissions S."/>
        </authorList>
    </citation>
    <scope>NUCLEOTIDE SEQUENCE [LARGE SCALE GENOMIC DNA]</scope>
    <source>
        <strain evidence="7">B4,CECT 8067,JCM 17497</strain>
    </source>
</reference>
<dbReference type="PROSITE" id="PS51186">
    <property type="entry name" value="GNAT"/>
    <property type="match status" value="1"/>
</dbReference>
<evidence type="ECO:0000313" key="7">
    <source>
        <dbReference type="Proteomes" id="UP000198882"/>
    </source>
</evidence>
<evidence type="ECO:0000256" key="3">
    <source>
        <dbReference type="ARBA" id="ARBA00022679"/>
    </source>
</evidence>
<dbReference type="InterPro" id="IPR050680">
    <property type="entry name" value="YpeA/RimI_acetyltransf"/>
</dbReference>
<dbReference type="RefSeq" id="WP_090311320.1">
    <property type="nucleotide sequence ID" value="NZ_FNFE01000007.1"/>
</dbReference>
<dbReference type="STRING" id="1095776.SAMN04515672_4180"/>
<keyword evidence="7" id="KW-1185">Reference proteome</keyword>
<evidence type="ECO:0000256" key="1">
    <source>
        <dbReference type="ARBA" id="ARBA00005395"/>
    </source>
</evidence>
<dbReference type="AlphaFoldDB" id="A0A1G9FDG4"/>
<accession>A0A1G9FDG4</accession>
<dbReference type="NCBIfam" id="TIGR01575">
    <property type="entry name" value="rimI"/>
    <property type="match status" value="1"/>
</dbReference>
<organism evidence="6 7">
    <name type="scientific">Natronorubrum texcoconense</name>
    <dbReference type="NCBI Taxonomy" id="1095776"/>
    <lineage>
        <taxon>Archaea</taxon>
        <taxon>Methanobacteriati</taxon>
        <taxon>Methanobacteriota</taxon>
        <taxon>Stenosarchaea group</taxon>
        <taxon>Halobacteria</taxon>
        <taxon>Halobacteriales</taxon>
        <taxon>Natrialbaceae</taxon>
        <taxon>Natronorubrum</taxon>
    </lineage>
</organism>
<dbReference type="Proteomes" id="UP000198882">
    <property type="component" value="Unassembled WGS sequence"/>
</dbReference>
<dbReference type="PANTHER" id="PTHR43420:SF12">
    <property type="entry name" value="N-ACETYLTRANSFERASE DOMAIN-CONTAINING PROTEIN"/>
    <property type="match status" value="1"/>
</dbReference>
<protein>
    <submittedName>
        <fullName evidence="6">[SSU ribosomal protein S18P]-alanine acetyltransferase</fullName>
    </submittedName>
</protein>
<keyword evidence="4" id="KW-0012">Acyltransferase</keyword>
<name>A0A1G9FDG4_9EURY</name>
<keyword evidence="2" id="KW-0963">Cytoplasm</keyword>
<sequence length="160" mass="17433">MTRPASGAPHGDSGPSIRPAERADLLAVTRIENESFTQPWPYDAFDRFLGEPGFLIALEGGEVAGYIVADVTRNFGRSLGHVKDIAVHPDHRGAGVGSLLLSRALAVLTAHGADSVKLEVRRSNDGAKRLYRQFGFEPLRFVPDYYGDDEDAIVMIRKLG</sequence>
<dbReference type="Gene3D" id="3.40.630.30">
    <property type="match status" value="1"/>
</dbReference>
<keyword evidence="6" id="KW-0689">Ribosomal protein</keyword>